<sequence>MSGRIALFSVAAKASAPLGALALAQVAGCGRVMATVGTACAIAAFALAAYHRVPFRPGSK</sequence>
<feature type="transmembrane region" description="Helical" evidence="1">
    <location>
        <begin position="34"/>
        <end position="53"/>
    </location>
</feature>
<evidence type="ECO:0000256" key="1">
    <source>
        <dbReference type="SAM" id="Phobius"/>
    </source>
</evidence>
<proteinExistence type="predicted"/>
<accession>A0ABP6MSB3</accession>
<name>A0ABP6MSB3_9ACTN</name>
<evidence type="ECO:0000313" key="2">
    <source>
        <dbReference type="EMBL" id="GAA3119431.1"/>
    </source>
</evidence>
<reference evidence="3" key="1">
    <citation type="journal article" date="2019" name="Int. J. Syst. Evol. Microbiol.">
        <title>The Global Catalogue of Microorganisms (GCM) 10K type strain sequencing project: providing services to taxonomists for standard genome sequencing and annotation.</title>
        <authorList>
            <consortium name="The Broad Institute Genomics Platform"/>
            <consortium name="The Broad Institute Genome Sequencing Center for Infectious Disease"/>
            <person name="Wu L."/>
            <person name="Ma J."/>
        </authorList>
    </citation>
    <scope>NUCLEOTIDE SEQUENCE [LARGE SCALE GENOMIC DNA]</scope>
    <source>
        <strain evidence="3">JCM 9373</strain>
    </source>
</reference>
<keyword evidence="1" id="KW-0812">Transmembrane</keyword>
<keyword evidence="1" id="KW-1133">Transmembrane helix</keyword>
<evidence type="ECO:0000313" key="3">
    <source>
        <dbReference type="Proteomes" id="UP001500320"/>
    </source>
</evidence>
<keyword evidence="3" id="KW-1185">Reference proteome</keyword>
<organism evidence="2 3">
    <name type="scientific">Planomonospora alba</name>
    <dbReference type="NCBI Taxonomy" id="161354"/>
    <lineage>
        <taxon>Bacteria</taxon>
        <taxon>Bacillati</taxon>
        <taxon>Actinomycetota</taxon>
        <taxon>Actinomycetes</taxon>
        <taxon>Streptosporangiales</taxon>
        <taxon>Streptosporangiaceae</taxon>
        <taxon>Planomonospora</taxon>
    </lineage>
</organism>
<keyword evidence="1" id="KW-0472">Membrane</keyword>
<protein>
    <submittedName>
        <fullName evidence="2">Uncharacterized protein</fullName>
    </submittedName>
</protein>
<dbReference type="EMBL" id="BAAAUT010000005">
    <property type="protein sequence ID" value="GAA3119431.1"/>
    <property type="molecule type" value="Genomic_DNA"/>
</dbReference>
<dbReference type="RefSeq" id="WP_344855954.1">
    <property type="nucleotide sequence ID" value="NZ_BAAAUT010000005.1"/>
</dbReference>
<gene>
    <name evidence="2" type="ORF">GCM10010466_07830</name>
</gene>
<comment type="caution">
    <text evidence="2">The sequence shown here is derived from an EMBL/GenBank/DDBJ whole genome shotgun (WGS) entry which is preliminary data.</text>
</comment>
<dbReference type="Proteomes" id="UP001500320">
    <property type="component" value="Unassembled WGS sequence"/>
</dbReference>